<dbReference type="Proteomes" id="UP000217771">
    <property type="component" value="Unassembled WGS sequence"/>
</dbReference>
<dbReference type="Pfam" id="PF00400">
    <property type="entry name" value="WD40"/>
    <property type="match status" value="2"/>
</dbReference>
<dbReference type="RefSeq" id="WP_095621690.1">
    <property type="nucleotide sequence ID" value="NZ_NSKB01000005.1"/>
</dbReference>
<dbReference type="InterPro" id="IPR001680">
    <property type="entry name" value="WD40_rpt"/>
</dbReference>
<keyword evidence="1" id="KW-0853">WD repeat</keyword>
<gene>
    <name evidence="3" type="ORF">CK498_15205</name>
</gene>
<dbReference type="EMBL" id="NSKB01000005">
    <property type="protein sequence ID" value="PAU76220.1"/>
    <property type="molecule type" value="Genomic_DNA"/>
</dbReference>
<protein>
    <recommendedName>
        <fullName evidence="5">WD40 repeat domain-containing protein</fullName>
    </recommendedName>
</protein>
<dbReference type="PANTHER" id="PTHR19879">
    <property type="entry name" value="TRANSCRIPTION INITIATION FACTOR TFIID"/>
    <property type="match status" value="1"/>
</dbReference>
<name>A0A2A2EUI8_9GAMM</name>
<organism evidence="3 4">
    <name type="scientific">Halomonas salipaludis</name>
    <dbReference type="NCBI Taxonomy" id="2032625"/>
    <lineage>
        <taxon>Bacteria</taxon>
        <taxon>Pseudomonadati</taxon>
        <taxon>Pseudomonadota</taxon>
        <taxon>Gammaproteobacteria</taxon>
        <taxon>Oceanospirillales</taxon>
        <taxon>Halomonadaceae</taxon>
        <taxon>Halomonas</taxon>
    </lineage>
</organism>
<dbReference type="SUPFAM" id="SSF63829">
    <property type="entry name" value="Calcium-dependent phosphotriesterase"/>
    <property type="match status" value="1"/>
</dbReference>
<accession>A0A2A2EUI8</accession>
<feature type="repeat" description="WD" evidence="1">
    <location>
        <begin position="60"/>
        <end position="93"/>
    </location>
</feature>
<dbReference type="Gene3D" id="2.130.10.10">
    <property type="entry name" value="YVTN repeat-like/Quinoprotein amine dehydrogenase"/>
    <property type="match status" value="1"/>
</dbReference>
<sequence>MTSLFFTGVIALWSVQRQGGRYAIALCLAVSVSSAWAQDSGSPDWSAADMQHELELEASVTQLAFSPDGALLASATEFSLKVWDLASGTLKHRLDGHRSPEVDRALPVTGLAFSPDGSLLASTSWNPGVMPDASLKLWDPATGEPRQALAGGQGCREVAFSATGDSVWAACGCDVQRYSLETGDVAERAEHFPGGLLPQGDAEAAAAELPMPRQGPAAALALSEEGMRLAWAGQPPTYPMPILRVWQAETAAEVDYLALDLPGVTTTHDPVALAREHYSLELPNPVTEERIEQWMRDSGEVRVMLTLNNLKDDASRAWRYRLTFEPLEDGRWELVRVERKHQCRRGPTAPDEWTTRPCV</sequence>
<proteinExistence type="predicted"/>
<dbReference type="PROSITE" id="PS50082">
    <property type="entry name" value="WD_REPEATS_2"/>
    <property type="match status" value="1"/>
</dbReference>
<evidence type="ECO:0000313" key="3">
    <source>
        <dbReference type="EMBL" id="PAU76220.1"/>
    </source>
</evidence>
<feature type="signal peptide" evidence="2">
    <location>
        <begin position="1"/>
        <end position="37"/>
    </location>
</feature>
<dbReference type="PANTHER" id="PTHR19879:SF9">
    <property type="entry name" value="TRANSCRIPTION INITIATION FACTOR TFIID SUBUNIT 5"/>
    <property type="match status" value="1"/>
</dbReference>
<dbReference type="InterPro" id="IPR015943">
    <property type="entry name" value="WD40/YVTN_repeat-like_dom_sf"/>
</dbReference>
<evidence type="ECO:0000313" key="4">
    <source>
        <dbReference type="Proteomes" id="UP000217771"/>
    </source>
</evidence>
<feature type="chain" id="PRO_5012832937" description="WD40 repeat domain-containing protein" evidence="2">
    <location>
        <begin position="38"/>
        <end position="359"/>
    </location>
</feature>
<dbReference type="SMART" id="SM00320">
    <property type="entry name" value="WD40"/>
    <property type="match status" value="3"/>
</dbReference>
<comment type="caution">
    <text evidence="3">The sequence shown here is derived from an EMBL/GenBank/DDBJ whole genome shotgun (WGS) entry which is preliminary data.</text>
</comment>
<keyword evidence="4" id="KW-1185">Reference proteome</keyword>
<dbReference type="AlphaFoldDB" id="A0A2A2EUI8"/>
<reference evidence="3 4" key="1">
    <citation type="submission" date="2017-08" db="EMBL/GenBank/DDBJ databases">
        <title>Halomonas alkalisoli sp. nov., isolated from saline alkaline soil.</title>
        <authorList>
            <person name="Wang D."/>
            <person name="Zhang G."/>
        </authorList>
    </citation>
    <scope>NUCLEOTIDE SEQUENCE [LARGE SCALE GENOMIC DNA]</scope>
    <source>
        <strain evidence="3 4">WRN001</strain>
    </source>
</reference>
<keyword evidence="2" id="KW-0732">Signal</keyword>
<evidence type="ECO:0000256" key="1">
    <source>
        <dbReference type="PROSITE-ProRule" id="PRU00221"/>
    </source>
</evidence>
<dbReference type="OrthoDB" id="511103at2"/>
<evidence type="ECO:0008006" key="5">
    <source>
        <dbReference type="Google" id="ProtNLM"/>
    </source>
</evidence>
<evidence type="ECO:0000256" key="2">
    <source>
        <dbReference type="SAM" id="SignalP"/>
    </source>
</evidence>